<proteinExistence type="predicted"/>
<reference evidence="2 3" key="1">
    <citation type="submission" date="2020-04" db="EMBL/GenBank/DDBJ databases">
        <title>Genome-Wide Identification of 5-Methylcytosine Sites in Bacterial Genomes By High-Throughput Sequencing of MspJI Restriction Fragments.</title>
        <authorList>
            <person name="Wu V."/>
        </authorList>
    </citation>
    <scope>NUCLEOTIDE SEQUENCE [LARGE SCALE GENOMIC DNA]</scope>
    <source>
        <strain evidence="2 3">S2</strain>
    </source>
</reference>
<accession>A0A6H1P570</accession>
<dbReference type="AlphaFoldDB" id="A0A6H1P570"/>
<dbReference type="Proteomes" id="UP000501868">
    <property type="component" value="Chromosome"/>
</dbReference>
<protein>
    <submittedName>
        <fullName evidence="2">Uncharacterized protein</fullName>
    </submittedName>
</protein>
<evidence type="ECO:0000256" key="1">
    <source>
        <dbReference type="SAM" id="MobiDB-lite"/>
    </source>
</evidence>
<feature type="region of interest" description="Disordered" evidence="1">
    <location>
        <begin position="142"/>
        <end position="176"/>
    </location>
</feature>
<gene>
    <name evidence="2" type="ORF">HFZ78_19960</name>
</gene>
<evidence type="ECO:0000313" key="2">
    <source>
        <dbReference type="EMBL" id="QIZ08693.1"/>
    </source>
</evidence>
<feature type="compositionally biased region" description="Basic and acidic residues" evidence="1">
    <location>
        <begin position="166"/>
        <end position="176"/>
    </location>
</feature>
<reference evidence="2 3" key="2">
    <citation type="submission" date="2020-04" db="EMBL/GenBank/DDBJ databases">
        <authorList>
            <person name="Fomenkov A."/>
            <person name="Anton B.P."/>
            <person name="Roberts R.J."/>
        </authorList>
    </citation>
    <scope>NUCLEOTIDE SEQUENCE [LARGE SCALE GENOMIC DNA]</scope>
    <source>
        <strain evidence="2 3">S2</strain>
    </source>
</reference>
<evidence type="ECO:0000313" key="3">
    <source>
        <dbReference type="Proteomes" id="UP000501868"/>
    </source>
</evidence>
<feature type="compositionally biased region" description="Basic residues" evidence="1">
    <location>
        <begin position="155"/>
        <end position="165"/>
    </location>
</feature>
<organism evidence="2 3">
    <name type="scientific">Priestia megaterium</name>
    <name type="common">Bacillus megaterium</name>
    <dbReference type="NCBI Taxonomy" id="1404"/>
    <lineage>
        <taxon>Bacteria</taxon>
        <taxon>Bacillati</taxon>
        <taxon>Bacillota</taxon>
        <taxon>Bacilli</taxon>
        <taxon>Bacillales</taxon>
        <taxon>Bacillaceae</taxon>
        <taxon>Priestia</taxon>
    </lineage>
</organism>
<dbReference type="EMBL" id="CP051128">
    <property type="protein sequence ID" value="QIZ08693.1"/>
    <property type="molecule type" value="Genomic_DNA"/>
</dbReference>
<feature type="compositionally biased region" description="Basic and acidic residues" evidence="1">
    <location>
        <begin position="145"/>
        <end position="154"/>
    </location>
</feature>
<name>A0A6H1P570_PRIMG</name>
<sequence>MIEDMNIDINKYFIGKVIRVDRGGPESRIGMLLDASEDHLCLLTEEDGVVYYNTKHIKSFTDKIKGEMEFNIEVPKDLKFKKAENFQDLLDSLKLKWVQINRGGPEKLEGVISDVSKNFVSLIHNEECVRLSRFHIKNISHGVKGAKDEPEKQKSRQNKKNKTKSSKKEPLHKTAVKDADLTNLLSSMEKFLRNYSKNK</sequence>